<feature type="binding site" evidence="15">
    <location>
        <position position="100"/>
    </location>
    <ligand>
        <name>Zn(2+)</name>
        <dbReference type="ChEBI" id="CHEBI:29105"/>
        <note>catalytic</note>
    </ligand>
</feature>
<feature type="binding site" evidence="14">
    <location>
        <position position="212"/>
    </location>
    <ligand>
        <name>NADP(+)</name>
        <dbReference type="ChEBI" id="CHEBI:58349"/>
    </ligand>
</feature>
<dbReference type="PANTHER" id="PTHR38011">
    <property type="entry name" value="DIHYDROFOLATE REDUCTASE FAMILY PROTEIN (AFU_ORTHOLOGUE AFUA_8G06820)"/>
    <property type="match status" value="1"/>
</dbReference>
<feature type="binding site" evidence="14">
    <location>
        <position position="306"/>
    </location>
    <ligand>
        <name>substrate</name>
    </ligand>
</feature>
<dbReference type="EMBL" id="NJGV01000019">
    <property type="protein sequence ID" value="OWY33254.1"/>
    <property type="molecule type" value="Genomic_DNA"/>
</dbReference>
<dbReference type="InterPro" id="IPR024072">
    <property type="entry name" value="DHFR-like_dom_sf"/>
</dbReference>
<dbReference type="PROSITE" id="PS51747">
    <property type="entry name" value="CYT_DCMP_DEAMINASES_2"/>
    <property type="match status" value="1"/>
</dbReference>
<dbReference type="PIRSF" id="PIRSF006769">
    <property type="entry name" value="RibD"/>
    <property type="match status" value="1"/>
</dbReference>
<feature type="binding site" evidence="14">
    <location>
        <begin position="308"/>
        <end position="314"/>
    </location>
    <ligand>
        <name>NADP(+)</name>
        <dbReference type="ChEBI" id="CHEBI:58349"/>
    </ligand>
</feature>
<organism evidence="17 18">
    <name type="scientific">Herbaspirillum aquaticum</name>
    <dbReference type="NCBI Taxonomy" id="568783"/>
    <lineage>
        <taxon>Bacteria</taxon>
        <taxon>Pseudomonadati</taxon>
        <taxon>Pseudomonadota</taxon>
        <taxon>Betaproteobacteria</taxon>
        <taxon>Burkholderiales</taxon>
        <taxon>Oxalobacteraceae</taxon>
        <taxon>Herbaspirillum</taxon>
    </lineage>
</organism>
<evidence type="ECO:0000256" key="11">
    <source>
        <dbReference type="ARBA" id="ARBA00023268"/>
    </source>
</evidence>
<feature type="binding site" evidence="14">
    <location>
        <position position="186"/>
    </location>
    <ligand>
        <name>NADP(+)</name>
        <dbReference type="ChEBI" id="CHEBI:58349"/>
    </ligand>
</feature>
<feature type="active site" description="Proton donor" evidence="13">
    <location>
        <position position="65"/>
    </location>
</feature>
<evidence type="ECO:0000256" key="3">
    <source>
        <dbReference type="ARBA" id="ARBA00004910"/>
    </source>
</evidence>
<dbReference type="GO" id="GO:0008270">
    <property type="term" value="F:zinc ion binding"/>
    <property type="evidence" value="ECO:0007669"/>
    <property type="project" value="InterPro"/>
</dbReference>
<dbReference type="NCBIfam" id="TIGR00326">
    <property type="entry name" value="eubact_ribD"/>
    <property type="match status" value="1"/>
</dbReference>
<comment type="caution">
    <text evidence="17">The sequence shown here is derived from an EMBL/GenBank/DDBJ whole genome shotgun (WGS) entry which is preliminary data.</text>
</comment>
<feature type="binding site" evidence="14">
    <location>
        <position position="220"/>
    </location>
    <ligand>
        <name>substrate</name>
    </ligand>
</feature>
<evidence type="ECO:0000256" key="10">
    <source>
        <dbReference type="ARBA" id="ARBA00023002"/>
    </source>
</evidence>
<feature type="domain" description="CMP/dCMP-type deaminase" evidence="16">
    <location>
        <begin position="14"/>
        <end position="139"/>
    </location>
</feature>
<dbReference type="Pfam" id="PF01872">
    <property type="entry name" value="RibD_C"/>
    <property type="match status" value="1"/>
</dbReference>
<dbReference type="InterPro" id="IPR016192">
    <property type="entry name" value="APOBEC/CMP_deaminase_Zn-bd"/>
</dbReference>
<keyword evidence="12" id="KW-0378">Hydrolase</keyword>
<comment type="catalytic activity">
    <reaction evidence="12">
        <text>2,5-diamino-6-hydroxy-4-(5-phosphoribosylamino)-pyrimidine + H2O + H(+) = 5-amino-6-(5-phospho-D-ribosylamino)uracil + NH4(+)</text>
        <dbReference type="Rhea" id="RHEA:21868"/>
        <dbReference type="ChEBI" id="CHEBI:15377"/>
        <dbReference type="ChEBI" id="CHEBI:15378"/>
        <dbReference type="ChEBI" id="CHEBI:28938"/>
        <dbReference type="ChEBI" id="CHEBI:58453"/>
        <dbReference type="ChEBI" id="CHEBI:58614"/>
        <dbReference type="EC" id="3.5.4.26"/>
    </reaction>
</comment>
<feature type="binding site" evidence="14">
    <location>
        <position position="170"/>
    </location>
    <ligand>
        <name>NADP(+)</name>
        <dbReference type="ChEBI" id="CHEBI:58349"/>
    </ligand>
</feature>
<evidence type="ECO:0000256" key="12">
    <source>
        <dbReference type="PIRNR" id="PIRNR006769"/>
    </source>
</evidence>
<keyword evidence="8 12" id="KW-0862">Zinc</keyword>
<evidence type="ECO:0000256" key="2">
    <source>
        <dbReference type="ARBA" id="ARBA00004882"/>
    </source>
</evidence>
<evidence type="ECO:0000313" key="17">
    <source>
        <dbReference type="EMBL" id="OWY33254.1"/>
    </source>
</evidence>
<keyword evidence="11" id="KW-0511">Multifunctional enzyme</keyword>
<protein>
    <recommendedName>
        <fullName evidence="12">Riboflavin biosynthesis protein RibD</fullName>
    </recommendedName>
    <domain>
        <recommendedName>
            <fullName evidence="12">Diaminohydroxyphosphoribosylaminopyrimidine deaminase</fullName>
            <shortName evidence="12">DRAP deaminase</shortName>
            <ecNumber evidence="12">3.5.4.26</ecNumber>
        </recommendedName>
        <alternativeName>
            <fullName evidence="12">Riboflavin-specific deaminase</fullName>
        </alternativeName>
    </domain>
    <domain>
        <recommendedName>
            <fullName evidence="12">5-amino-6-(5-phosphoribosylamino)uracil reductase</fullName>
            <ecNumber evidence="12">1.1.1.193</ecNumber>
        </recommendedName>
        <alternativeName>
            <fullName evidence="12">HTP reductase</fullName>
        </alternativeName>
    </domain>
</protein>
<proteinExistence type="inferred from homology"/>
<dbReference type="UniPathway" id="UPA00275">
    <property type="reaction ID" value="UER00401"/>
</dbReference>
<evidence type="ECO:0000256" key="6">
    <source>
        <dbReference type="ARBA" id="ARBA00022619"/>
    </source>
</evidence>
<comment type="pathway">
    <text evidence="3 12">Cofactor biosynthesis; riboflavin biosynthesis; 5-amino-6-(D-ribitylamino)uracil from GTP: step 3/4.</text>
</comment>
<dbReference type="Pfam" id="PF00383">
    <property type="entry name" value="dCMP_cyt_deam_1"/>
    <property type="match status" value="1"/>
</dbReference>
<keyword evidence="18" id="KW-1185">Reference proteome</keyword>
<comment type="pathway">
    <text evidence="2 12">Cofactor biosynthesis; riboflavin biosynthesis; 5-amino-6-(D-ribitylamino)uracil from GTP: step 2/4.</text>
</comment>
<evidence type="ECO:0000256" key="15">
    <source>
        <dbReference type="PIRSR" id="PIRSR006769-3"/>
    </source>
</evidence>
<dbReference type="EC" id="1.1.1.193" evidence="12"/>
<evidence type="ECO:0000259" key="16">
    <source>
        <dbReference type="PROSITE" id="PS51747"/>
    </source>
</evidence>
<dbReference type="GO" id="GO:0050661">
    <property type="term" value="F:NADP binding"/>
    <property type="evidence" value="ECO:0007669"/>
    <property type="project" value="InterPro"/>
</dbReference>
<dbReference type="InterPro" id="IPR016193">
    <property type="entry name" value="Cytidine_deaminase-like"/>
</dbReference>
<dbReference type="SUPFAM" id="SSF53597">
    <property type="entry name" value="Dihydrofolate reductase-like"/>
    <property type="match status" value="1"/>
</dbReference>
<dbReference type="InterPro" id="IPR002125">
    <property type="entry name" value="CMP_dCMP_dom"/>
</dbReference>
<feature type="binding site" evidence="14">
    <location>
        <position position="200"/>
    </location>
    <ligand>
        <name>substrate</name>
    </ligand>
</feature>
<feature type="binding site" evidence="15">
    <location>
        <position position="63"/>
    </location>
    <ligand>
        <name>Zn(2+)</name>
        <dbReference type="ChEBI" id="CHEBI:29105"/>
        <note>catalytic</note>
    </ligand>
</feature>
<dbReference type="GO" id="GO:0009231">
    <property type="term" value="P:riboflavin biosynthetic process"/>
    <property type="evidence" value="ECO:0007669"/>
    <property type="project" value="UniProtKB-UniPathway"/>
</dbReference>
<comment type="function">
    <text evidence="1 12">Converts 2,5-diamino-6-(ribosylamino)-4(3h)-pyrimidinone 5'-phosphate into 5-amino-6-(ribosylamino)-2,4(1h,3h)-pyrimidinedione 5'-phosphate.</text>
</comment>
<comment type="similarity">
    <text evidence="5 12">In the C-terminal section; belongs to the HTP reductase family.</text>
</comment>
<dbReference type="InterPro" id="IPR002734">
    <property type="entry name" value="RibDG_C"/>
</dbReference>
<evidence type="ECO:0000313" key="18">
    <source>
        <dbReference type="Proteomes" id="UP000214747"/>
    </source>
</evidence>
<dbReference type="InterPro" id="IPR011549">
    <property type="entry name" value="RibD_C"/>
</dbReference>
<dbReference type="Gene3D" id="3.40.430.10">
    <property type="entry name" value="Dihydrofolate Reductase, subunit A"/>
    <property type="match status" value="1"/>
</dbReference>
<reference evidence="17 18" key="1">
    <citation type="journal article" date="2010" name="Int. J. Syst. Evol. Microbiol.">
        <title>Reclassification of Herbaspirillum putei as a later heterotypic synonym of Herbaspirillum huttiense, with the description of H. huttiense subsp. huttiense subsp. nov. and H. huttiense subsp. putei subsp. nov., comb. nov., and description of Herbaspirillum aquaticum sp. nov.</title>
        <authorList>
            <person name="Dobritsa A.P."/>
            <person name="Reddy M.C."/>
            <person name="Samadpour M."/>
        </authorList>
    </citation>
    <scope>NUCLEOTIDE SEQUENCE [LARGE SCALE GENOMIC DNA]</scope>
    <source>
        <strain evidence="17 18">IEH 4430</strain>
    </source>
</reference>
<feature type="binding site" evidence="14">
    <location>
        <position position="223"/>
    </location>
    <ligand>
        <name>substrate</name>
    </ligand>
</feature>
<evidence type="ECO:0000256" key="4">
    <source>
        <dbReference type="ARBA" id="ARBA00005259"/>
    </source>
</evidence>
<feature type="binding site" evidence="14">
    <location>
        <position position="238"/>
    </location>
    <ligand>
        <name>NADP(+)</name>
        <dbReference type="ChEBI" id="CHEBI:58349"/>
    </ligand>
</feature>
<feature type="binding site" evidence="14">
    <location>
        <position position="216"/>
    </location>
    <ligand>
        <name>NADP(+)</name>
        <dbReference type="ChEBI" id="CHEBI:58349"/>
    </ligand>
</feature>
<comment type="cofactor">
    <cofactor evidence="12 15">
        <name>Zn(2+)</name>
        <dbReference type="ChEBI" id="CHEBI:29105"/>
    </cofactor>
    <text evidence="12 15">Binds 1 zinc ion.</text>
</comment>
<dbReference type="InterPro" id="IPR050765">
    <property type="entry name" value="Riboflavin_Biosynth_HTPR"/>
</dbReference>
<sequence length="373" mass="40119">MTSTADPLYQFDIENDQQAMALALLQAGFGMLDTTPNPRVGCVIVKERRIIGAGFTQPPGGNHAEIQAMADAAARGHDVRGATVYVTLEPCSHFGRTPPCADALIRAGVARVVAAIADPNPLVAGQGLSRLQAAGIEVACGLLEEEAREINIGFLHRMRTGRPWVRMKSAASLDGKTALHNGVSQWITSQAARDDGHIWRARACAIMAGIGTIQKDDAQLTVRAIETPRQPRRIVVDSKLIVSPEARVIQGGNTWVFTATDDREKRAALEAEGAEVILLDNAEGKVDLPGLVRELGQRQINELHVEAGAKLNGALIRAGCVDELLVYLAPALIGDGRNMFELPPLEDLSGKIGIHFHEVKQVGPDLRILARFD</sequence>
<dbReference type="AlphaFoldDB" id="A0A225SQD7"/>
<dbReference type="EC" id="3.5.4.26" evidence="12"/>
<gene>
    <name evidence="17" type="primary">ribD</name>
    <name evidence="17" type="ORF">CEJ45_17535</name>
</gene>
<evidence type="ECO:0000256" key="14">
    <source>
        <dbReference type="PIRSR" id="PIRSR006769-2"/>
    </source>
</evidence>
<dbReference type="NCBIfam" id="TIGR00227">
    <property type="entry name" value="ribD_Cterm"/>
    <property type="match status" value="1"/>
</dbReference>
<keyword evidence="9 12" id="KW-0521">NADP</keyword>
<dbReference type="Proteomes" id="UP000214747">
    <property type="component" value="Unassembled WGS sequence"/>
</dbReference>
<dbReference type="SUPFAM" id="SSF53927">
    <property type="entry name" value="Cytidine deaminase-like"/>
    <property type="match status" value="1"/>
</dbReference>
<dbReference type="CDD" id="cd01284">
    <property type="entry name" value="Riboflavin_deaminase-reductase"/>
    <property type="match status" value="1"/>
</dbReference>
<evidence type="ECO:0000256" key="5">
    <source>
        <dbReference type="ARBA" id="ARBA00007417"/>
    </source>
</evidence>
<evidence type="ECO:0000256" key="13">
    <source>
        <dbReference type="PIRSR" id="PIRSR006769-1"/>
    </source>
</evidence>
<evidence type="ECO:0000256" key="1">
    <source>
        <dbReference type="ARBA" id="ARBA00002151"/>
    </source>
</evidence>
<name>A0A225SQD7_9BURK</name>
<evidence type="ECO:0000256" key="8">
    <source>
        <dbReference type="ARBA" id="ARBA00022833"/>
    </source>
</evidence>
<feature type="binding site" evidence="15">
    <location>
        <position position="91"/>
    </location>
    <ligand>
        <name>Zn(2+)</name>
        <dbReference type="ChEBI" id="CHEBI:29105"/>
        <note>catalytic</note>
    </ligand>
</feature>
<dbReference type="Gene3D" id="3.40.140.10">
    <property type="entry name" value="Cytidine Deaminase, domain 2"/>
    <property type="match status" value="1"/>
</dbReference>
<dbReference type="InterPro" id="IPR004794">
    <property type="entry name" value="Eubact_RibD"/>
</dbReference>
<keyword evidence="10 12" id="KW-0560">Oxidoreductase</keyword>
<dbReference type="PANTHER" id="PTHR38011:SF7">
    <property type="entry name" value="2,5-DIAMINO-6-RIBOSYLAMINO-4(3H)-PYRIMIDINONE 5'-PHOSPHATE REDUCTASE"/>
    <property type="match status" value="1"/>
</dbReference>
<comment type="similarity">
    <text evidence="4 12">In the N-terminal section; belongs to the cytidine and deoxycytidylate deaminase family.</text>
</comment>
<keyword evidence="6 12" id="KW-0686">Riboflavin biosynthesis</keyword>
<dbReference type="RefSeq" id="WP_088756324.1">
    <property type="nucleotide sequence ID" value="NZ_JARJFG010000006.1"/>
</dbReference>
<dbReference type="GO" id="GO:0008703">
    <property type="term" value="F:5-amino-6-(5-phosphoribosylamino)uracil reductase activity"/>
    <property type="evidence" value="ECO:0007669"/>
    <property type="project" value="UniProtKB-EC"/>
</dbReference>
<dbReference type="GO" id="GO:0008835">
    <property type="term" value="F:diaminohydroxyphosphoribosylaminopyrimidine deaminase activity"/>
    <property type="evidence" value="ECO:0007669"/>
    <property type="project" value="UniProtKB-EC"/>
</dbReference>
<evidence type="ECO:0000256" key="7">
    <source>
        <dbReference type="ARBA" id="ARBA00022723"/>
    </source>
</evidence>
<keyword evidence="7 12" id="KW-0479">Metal-binding</keyword>
<evidence type="ECO:0000256" key="9">
    <source>
        <dbReference type="ARBA" id="ARBA00022857"/>
    </source>
</evidence>
<feature type="binding site" evidence="14">
    <location>
        <position position="184"/>
    </location>
    <ligand>
        <name>substrate</name>
    </ligand>
</feature>
<accession>A0A225SQD7</accession>
<comment type="catalytic activity">
    <reaction evidence="12">
        <text>5-amino-6-(5-phospho-D-ribitylamino)uracil + NADP(+) = 5-amino-6-(5-phospho-D-ribosylamino)uracil + NADPH + H(+)</text>
        <dbReference type="Rhea" id="RHEA:17845"/>
        <dbReference type="ChEBI" id="CHEBI:15378"/>
        <dbReference type="ChEBI" id="CHEBI:57783"/>
        <dbReference type="ChEBI" id="CHEBI:58349"/>
        <dbReference type="ChEBI" id="CHEBI:58421"/>
        <dbReference type="ChEBI" id="CHEBI:58453"/>
        <dbReference type="EC" id="1.1.1.193"/>
    </reaction>
</comment>
<dbReference type="PROSITE" id="PS00903">
    <property type="entry name" value="CYT_DCMP_DEAMINASES_1"/>
    <property type="match status" value="1"/>
</dbReference>